<reference evidence="1 2" key="1">
    <citation type="journal article" date="2023" name="Plants (Basel)">
        <title>Bridging the Gap: Combining Genomics and Transcriptomics Approaches to Understand Stylosanthes scabra, an Orphan Legume from the Brazilian Caatinga.</title>
        <authorList>
            <person name="Ferreira-Neto J.R.C."/>
            <person name="da Silva M.D."/>
            <person name="Binneck E."/>
            <person name="de Melo N.F."/>
            <person name="da Silva R.H."/>
            <person name="de Melo A.L.T.M."/>
            <person name="Pandolfi V."/>
            <person name="Bustamante F.O."/>
            <person name="Brasileiro-Vidal A.C."/>
            <person name="Benko-Iseppon A.M."/>
        </authorList>
    </citation>
    <scope>NUCLEOTIDE SEQUENCE [LARGE SCALE GENOMIC DNA]</scope>
    <source>
        <tissue evidence="1">Leaves</tissue>
    </source>
</reference>
<protein>
    <submittedName>
        <fullName evidence="1">Uncharacterized protein</fullName>
    </submittedName>
</protein>
<dbReference type="PANTHER" id="PTHR35105:SF2">
    <property type="entry name" value="PROTEIN CDI"/>
    <property type="match status" value="1"/>
</dbReference>
<keyword evidence="2" id="KW-1185">Reference proteome</keyword>
<dbReference type="EMBL" id="JASCZI010273947">
    <property type="protein sequence ID" value="MED6225514.1"/>
    <property type="molecule type" value="Genomic_DNA"/>
</dbReference>
<proteinExistence type="predicted"/>
<comment type="caution">
    <text evidence="1">The sequence shown here is derived from an EMBL/GenBank/DDBJ whole genome shotgun (WGS) entry which is preliminary data.</text>
</comment>
<evidence type="ECO:0000313" key="1">
    <source>
        <dbReference type="EMBL" id="MED6225514.1"/>
    </source>
</evidence>
<name>A0ABU6ZU60_9FABA</name>
<evidence type="ECO:0000313" key="2">
    <source>
        <dbReference type="Proteomes" id="UP001341840"/>
    </source>
</evidence>
<organism evidence="1 2">
    <name type="scientific">Stylosanthes scabra</name>
    <dbReference type="NCBI Taxonomy" id="79078"/>
    <lineage>
        <taxon>Eukaryota</taxon>
        <taxon>Viridiplantae</taxon>
        <taxon>Streptophyta</taxon>
        <taxon>Embryophyta</taxon>
        <taxon>Tracheophyta</taxon>
        <taxon>Spermatophyta</taxon>
        <taxon>Magnoliopsida</taxon>
        <taxon>eudicotyledons</taxon>
        <taxon>Gunneridae</taxon>
        <taxon>Pentapetalae</taxon>
        <taxon>rosids</taxon>
        <taxon>fabids</taxon>
        <taxon>Fabales</taxon>
        <taxon>Fabaceae</taxon>
        <taxon>Papilionoideae</taxon>
        <taxon>50 kb inversion clade</taxon>
        <taxon>dalbergioids sensu lato</taxon>
        <taxon>Dalbergieae</taxon>
        <taxon>Pterocarpus clade</taxon>
        <taxon>Stylosanthes</taxon>
    </lineage>
</organism>
<feature type="non-terminal residue" evidence="1">
    <location>
        <position position="1"/>
    </location>
</feature>
<gene>
    <name evidence="1" type="ORF">PIB30_094440</name>
</gene>
<accession>A0ABU6ZU60</accession>
<dbReference type="PANTHER" id="PTHR35105">
    <property type="entry name" value="EXPRESSED PROTEIN"/>
    <property type="match status" value="1"/>
</dbReference>
<sequence length="163" mass="18311">SDQTNHSNLLYQKKQNHNNPTTTNLCAATLPLLQSSSTLPCEQTPFCLLSLSLSLSISLSLRALSLSLVHYLASRLLCHLLRGGHCQRQRTPPSPALGAQLNIKELRDLIQDKYAIMCVQHDYTPKESTNMDGAVQTVYPRKNWSSMVLYNCGHPKKRVLRHC</sequence>
<dbReference type="Proteomes" id="UP001341840">
    <property type="component" value="Unassembled WGS sequence"/>
</dbReference>